<dbReference type="AlphaFoldDB" id="A0A8J3YJY6"/>
<evidence type="ECO:0000256" key="1">
    <source>
        <dbReference type="ARBA" id="ARBA00010688"/>
    </source>
</evidence>
<keyword evidence="6" id="KW-1185">Reference proteome</keyword>
<sequence length="313" mass="32136">MRADVPGLDVVCVGESMVVLTPEPLGSLRGAETLRRGLGGAESNVAGYLAPLGVRVAWAGRVGADPFGAFVHESIAASGVDCRWVVTDPEAPTGIYFKDPGRGVHYYRRGSAASRLGPPLWNVISAGTPRWVHLTGITPALSDSCRSLVETALHRRAVPGAAVSFDVNYRPALWSPDTAAPVLRDLASRADLVLVGLDEAQALWGCATAEDVRALLPEPPTLVVKDGAVGATAFDAGGPTFVPANAVDVVEPVGAGDAFAAGYLFGTLRNVPQEARLRLGHALAGVALRTTGDVGAAPPADALLAAAGISTPS</sequence>
<dbReference type="PANTHER" id="PTHR43320:SF2">
    <property type="entry name" value="2-DEHYDRO-3-DEOXYGLUCONOKINASE_2-DEHYDRO-3-DEOXYGALACTONOKINASE"/>
    <property type="match status" value="1"/>
</dbReference>
<dbReference type="InterPro" id="IPR052700">
    <property type="entry name" value="Carb_kinase_PfkB-like"/>
</dbReference>
<gene>
    <name evidence="5" type="ORF">Val02_34320</name>
</gene>
<dbReference type="CDD" id="cd01166">
    <property type="entry name" value="KdgK"/>
    <property type="match status" value="1"/>
</dbReference>
<evidence type="ECO:0000256" key="2">
    <source>
        <dbReference type="ARBA" id="ARBA00022679"/>
    </source>
</evidence>
<keyword evidence="2" id="KW-0808">Transferase</keyword>
<keyword evidence="3 5" id="KW-0418">Kinase</keyword>
<evidence type="ECO:0000259" key="4">
    <source>
        <dbReference type="Pfam" id="PF00294"/>
    </source>
</evidence>
<dbReference type="RefSeq" id="WP_239153051.1">
    <property type="nucleotide sequence ID" value="NZ_BOPF01000010.1"/>
</dbReference>
<name>A0A8J3YJY6_9ACTN</name>
<organism evidence="5 6">
    <name type="scientific">Virgisporangium aliadipatigenens</name>
    <dbReference type="NCBI Taxonomy" id="741659"/>
    <lineage>
        <taxon>Bacteria</taxon>
        <taxon>Bacillati</taxon>
        <taxon>Actinomycetota</taxon>
        <taxon>Actinomycetes</taxon>
        <taxon>Micromonosporales</taxon>
        <taxon>Micromonosporaceae</taxon>
        <taxon>Virgisporangium</taxon>
    </lineage>
</organism>
<protein>
    <submittedName>
        <fullName evidence="5">Carbohydrate kinase</fullName>
    </submittedName>
</protein>
<dbReference type="Pfam" id="PF00294">
    <property type="entry name" value="PfkB"/>
    <property type="match status" value="1"/>
</dbReference>
<reference evidence="5" key="1">
    <citation type="submission" date="2021-01" db="EMBL/GenBank/DDBJ databases">
        <title>Whole genome shotgun sequence of Virgisporangium aliadipatigenens NBRC 105644.</title>
        <authorList>
            <person name="Komaki H."/>
            <person name="Tamura T."/>
        </authorList>
    </citation>
    <scope>NUCLEOTIDE SEQUENCE</scope>
    <source>
        <strain evidence="5">NBRC 105644</strain>
    </source>
</reference>
<evidence type="ECO:0000256" key="3">
    <source>
        <dbReference type="ARBA" id="ARBA00022777"/>
    </source>
</evidence>
<evidence type="ECO:0000313" key="6">
    <source>
        <dbReference type="Proteomes" id="UP000619260"/>
    </source>
</evidence>
<feature type="domain" description="Carbohydrate kinase PfkB" evidence="4">
    <location>
        <begin position="9"/>
        <end position="294"/>
    </location>
</feature>
<accession>A0A8J3YJY6</accession>
<dbReference type="Proteomes" id="UP000619260">
    <property type="component" value="Unassembled WGS sequence"/>
</dbReference>
<dbReference type="InterPro" id="IPR011611">
    <property type="entry name" value="PfkB_dom"/>
</dbReference>
<dbReference type="Gene3D" id="3.40.1190.20">
    <property type="match status" value="1"/>
</dbReference>
<evidence type="ECO:0000313" key="5">
    <source>
        <dbReference type="EMBL" id="GIJ46546.1"/>
    </source>
</evidence>
<proteinExistence type="inferred from homology"/>
<dbReference type="EMBL" id="BOPF01000010">
    <property type="protein sequence ID" value="GIJ46546.1"/>
    <property type="molecule type" value="Genomic_DNA"/>
</dbReference>
<dbReference type="SUPFAM" id="SSF53613">
    <property type="entry name" value="Ribokinase-like"/>
    <property type="match status" value="1"/>
</dbReference>
<comment type="similarity">
    <text evidence="1">Belongs to the carbohydrate kinase PfkB family.</text>
</comment>
<dbReference type="InterPro" id="IPR029056">
    <property type="entry name" value="Ribokinase-like"/>
</dbReference>
<comment type="caution">
    <text evidence="5">The sequence shown here is derived from an EMBL/GenBank/DDBJ whole genome shotgun (WGS) entry which is preliminary data.</text>
</comment>
<dbReference type="PANTHER" id="PTHR43320">
    <property type="entry name" value="SUGAR KINASE"/>
    <property type="match status" value="1"/>
</dbReference>
<dbReference type="GO" id="GO:0016301">
    <property type="term" value="F:kinase activity"/>
    <property type="evidence" value="ECO:0007669"/>
    <property type="project" value="UniProtKB-KW"/>
</dbReference>